<comment type="subcellular location">
    <subcellularLocation>
        <location evidence="1">Cell membrane</location>
        <topology evidence="1">Multi-pass membrane protein</topology>
    </subcellularLocation>
</comment>
<evidence type="ECO:0000256" key="3">
    <source>
        <dbReference type="ARBA" id="ARBA00022692"/>
    </source>
</evidence>
<keyword evidence="3 6" id="KW-0812">Transmembrane</keyword>
<evidence type="ECO:0000256" key="5">
    <source>
        <dbReference type="ARBA" id="ARBA00023136"/>
    </source>
</evidence>
<evidence type="ECO:0000313" key="7">
    <source>
        <dbReference type="EMBL" id="SHH36104.1"/>
    </source>
</evidence>
<organism evidence="7 8">
    <name type="scientific">Caloranaerobacter azorensis DSM 13643</name>
    <dbReference type="NCBI Taxonomy" id="1121264"/>
    <lineage>
        <taxon>Bacteria</taxon>
        <taxon>Bacillati</taxon>
        <taxon>Bacillota</taxon>
        <taxon>Tissierellia</taxon>
        <taxon>Tissierellales</taxon>
        <taxon>Thermohalobacteraceae</taxon>
        <taxon>Caloranaerobacter</taxon>
    </lineage>
</organism>
<dbReference type="Proteomes" id="UP000183967">
    <property type="component" value="Unassembled WGS sequence"/>
</dbReference>
<feature type="transmembrane region" description="Helical" evidence="6">
    <location>
        <begin position="22"/>
        <end position="55"/>
    </location>
</feature>
<gene>
    <name evidence="7" type="ORF">SAMN02745135_00539</name>
</gene>
<dbReference type="GO" id="GO:0043190">
    <property type="term" value="C:ATP-binding cassette (ABC) transporter complex"/>
    <property type="evidence" value="ECO:0007669"/>
    <property type="project" value="InterPro"/>
</dbReference>
<dbReference type="AlphaFoldDB" id="A0A1M5SC44"/>
<dbReference type="CDD" id="cd16914">
    <property type="entry name" value="EcfT"/>
    <property type="match status" value="1"/>
</dbReference>
<evidence type="ECO:0000256" key="4">
    <source>
        <dbReference type="ARBA" id="ARBA00022989"/>
    </source>
</evidence>
<dbReference type="PANTHER" id="PTHR43723:SF1">
    <property type="entry name" value="COBALT TRANSPORT PROTEIN CBIQ"/>
    <property type="match status" value="1"/>
</dbReference>
<dbReference type="NCBIfam" id="TIGR02454">
    <property type="entry name" value="ECF_T_CbiQ"/>
    <property type="match status" value="1"/>
</dbReference>
<keyword evidence="4 6" id="KW-1133">Transmembrane helix</keyword>
<dbReference type="EMBL" id="FQXO01000011">
    <property type="protein sequence ID" value="SHH36104.1"/>
    <property type="molecule type" value="Genomic_DNA"/>
</dbReference>
<name>A0A1M5SC44_9FIRM</name>
<dbReference type="Pfam" id="PF02361">
    <property type="entry name" value="CbiQ"/>
    <property type="match status" value="1"/>
</dbReference>
<protein>
    <submittedName>
        <fullName evidence="7">Cobalt/nickel transport system permease protein</fullName>
    </submittedName>
</protein>
<feature type="transmembrane region" description="Helical" evidence="6">
    <location>
        <begin position="62"/>
        <end position="83"/>
    </location>
</feature>
<evidence type="ECO:0000313" key="8">
    <source>
        <dbReference type="Proteomes" id="UP000183967"/>
    </source>
</evidence>
<proteinExistence type="predicted"/>
<feature type="transmembrane region" description="Helical" evidence="6">
    <location>
        <begin position="235"/>
        <end position="253"/>
    </location>
</feature>
<dbReference type="InterPro" id="IPR003339">
    <property type="entry name" value="ABC/ECF_trnsptr_transmembrane"/>
</dbReference>
<accession>A0A1M5SC44</accession>
<dbReference type="PANTHER" id="PTHR43723">
    <property type="entry name" value="COBALT TRANSPORT PROTEIN CBIQ"/>
    <property type="match status" value="1"/>
</dbReference>
<keyword evidence="5 6" id="KW-0472">Membrane</keyword>
<evidence type="ECO:0000256" key="6">
    <source>
        <dbReference type="SAM" id="Phobius"/>
    </source>
</evidence>
<keyword evidence="8" id="KW-1185">Reference proteome</keyword>
<keyword evidence="2" id="KW-1003">Cell membrane</keyword>
<reference evidence="8" key="1">
    <citation type="submission" date="2016-11" db="EMBL/GenBank/DDBJ databases">
        <authorList>
            <person name="Varghese N."/>
            <person name="Submissions S."/>
        </authorList>
    </citation>
    <scope>NUCLEOTIDE SEQUENCE [LARGE SCALE GENOMIC DNA]</scope>
    <source>
        <strain evidence="8">DSM 13643</strain>
    </source>
</reference>
<feature type="transmembrane region" description="Helical" evidence="6">
    <location>
        <begin position="151"/>
        <end position="171"/>
    </location>
</feature>
<dbReference type="InterPro" id="IPR052770">
    <property type="entry name" value="Cobalt_transport_CbiQ"/>
</dbReference>
<dbReference type="RefSeq" id="WP_073195240.1">
    <property type="nucleotide sequence ID" value="NZ_FQXO01000011.1"/>
</dbReference>
<dbReference type="InterPro" id="IPR012809">
    <property type="entry name" value="ECF_CbiQ"/>
</dbReference>
<feature type="transmembrane region" description="Helical" evidence="6">
    <location>
        <begin position="112"/>
        <end position="130"/>
    </location>
</feature>
<sequence>MILIDKYSYMNNIRKIHPMEKVLFGLFPLFTCIISKSLFLYIFVIITFSFSILAIAKIPIKYYLKILFIPLPFLIISFLAIAIDFSRTYEVLDYFIKIKSLYIGFKKEGLNTGIYLFFRVFASINCLYFISLTTPINDIIWVLRRMKLPKIFVEIFMIIYRFIFVLLDTAVDIKNSQLCRLGYSSIKRGYYSLGKLISNVFIKSFHIHRMLFLSMISRGYDGEINVLEEEYEYSFKNKILISIYFTFIIVIAFF</sequence>
<evidence type="ECO:0000256" key="2">
    <source>
        <dbReference type="ARBA" id="ARBA00022475"/>
    </source>
</evidence>
<evidence type="ECO:0000256" key="1">
    <source>
        <dbReference type="ARBA" id="ARBA00004651"/>
    </source>
</evidence>
<dbReference type="GO" id="GO:0006824">
    <property type="term" value="P:cobalt ion transport"/>
    <property type="evidence" value="ECO:0007669"/>
    <property type="project" value="InterPro"/>
</dbReference>
<dbReference type="OrthoDB" id="9815246at2"/>